<sequence length="301" mass="33422">MLMKQAILKTVMCVGFLMLIAGCKPTVPSRYIQPGELEDILYDYHLADAMALVSGNDSVNMVKYHTAVLQKHGYTEADFDSSLVYYLRHTEQLKTIYENLAKRFRDESVALGGSAGDAFANVGLTGDTANVWREETSLVLAPQKPFNQHSFSLKADSAFHKGDVLMLDFNSDFIYQDGMRDGVVMLSVRFSNDSIASQTVHLSTGGHSSLRVSDDHRLGIKEVRGFFMLSRSQSPGENTTTLKLMIVSGIRLLRMHASQEKPVVKAQADSLSRDSSRQRQPLTPPSTPMIPEGELDKPMTR</sequence>
<dbReference type="InterPro" id="IPR025381">
    <property type="entry name" value="DUF4296"/>
</dbReference>
<dbReference type="EMBL" id="GL349564">
    <property type="protein sequence ID" value="EFI49736.1"/>
    <property type="molecule type" value="Genomic_DNA"/>
</dbReference>
<evidence type="ECO:0000256" key="1">
    <source>
        <dbReference type="SAM" id="MobiDB-lite"/>
    </source>
</evidence>
<dbReference type="PROSITE" id="PS51257">
    <property type="entry name" value="PROKAR_LIPOPROTEIN"/>
    <property type="match status" value="1"/>
</dbReference>
<gene>
    <name evidence="3" type="ORF">HMPREF0665_00462</name>
</gene>
<dbReference type="AlphaFoldDB" id="D7N9X9"/>
<dbReference type="eggNOG" id="ENOG5033DU3">
    <property type="taxonomic scope" value="Bacteria"/>
</dbReference>
<feature type="region of interest" description="Disordered" evidence="1">
    <location>
        <begin position="263"/>
        <end position="301"/>
    </location>
</feature>
<accession>D7N9X9</accession>
<feature type="domain" description="DUF4296" evidence="2">
    <location>
        <begin position="28"/>
        <end position="107"/>
    </location>
</feature>
<proteinExistence type="predicted"/>
<keyword evidence="4" id="KW-1185">Reference proteome</keyword>
<organism evidence="3 4">
    <name type="scientific">Segatella oris C735</name>
    <dbReference type="NCBI Taxonomy" id="563008"/>
    <lineage>
        <taxon>Bacteria</taxon>
        <taxon>Pseudomonadati</taxon>
        <taxon>Bacteroidota</taxon>
        <taxon>Bacteroidia</taxon>
        <taxon>Bacteroidales</taxon>
        <taxon>Prevotellaceae</taxon>
        <taxon>Segatella</taxon>
    </lineage>
</organism>
<dbReference type="Pfam" id="PF14129">
    <property type="entry name" value="DUF4296"/>
    <property type="match status" value="1"/>
</dbReference>
<evidence type="ECO:0000313" key="4">
    <source>
        <dbReference type="Proteomes" id="UP000003805"/>
    </source>
</evidence>
<protein>
    <recommendedName>
        <fullName evidence="2">DUF4296 domain-containing protein</fullName>
    </recommendedName>
</protein>
<dbReference type="RefSeq" id="WP_004376556.1">
    <property type="nucleotide sequence ID" value="NZ_GL349564.1"/>
</dbReference>
<dbReference type="Proteomes" id="UP000003805">
    <property type="component" value="Miscellaneous, Scaffold supercont1.1"/>
</dbReference>
<dbReference type="HOGENOM" id="CLU_065523_0_0_10"/>
<reference evidence="3" key="1">
    <citation type="submission" date="2010-02" db="EMBL/GenBank/DDBJ databases">
        <title>The Genome Sequence of Prevotella oris strain C735.</title>
        <authorList>
            <consortium name="The Broad Institute Genome Sequencing Platform"/>
            <person name="Ward D."/>
            <person name="Feldgarden M."/>
            <person name="Earl A."/>
            <person name="Young S.K."/>
            <person name="Zeng Q."/>
            <person name="Koehrsen M."/>
            <person name="Alvarado L."/>
            <person name="Berlin A."/>
            <person name="Bochicchio J."/>
            <person name="Borenstein D."/>
            <person name="Chapman S.B."/>
            <person name="Chen Z."/>
            <person name="Engels R."/>
            <person name="Freedman E."/>
            <person name="Gellesch M."/>
            <person name="Goldberg J."/>
            <person name="Griggs A."/>
            <person name="Gujja S."/>
            <person name="Heilman E."/>
            <person name="Heiman D."/>
            <person name="Hepburn T."/>
            <person name="Howarth C."/>
            <person name="Jen D."/>
            <person name="Larson L."/>
            <person name="Mehta T."/>
            <person name="Park D."/>
            <person name="Pearson M."/>
            <person name="Roberts A."/>
            <person name="Saif S."/>
            <person name="Shea T."/>
            <person name="Shenoy N."/>
            <person name="Sisk P."/>
            <person name="Stolte C."/>
            <person name="Sykes S."/>
            <person name="Thomson T."/>
            <person name="Walk T."/>
            <person name="White J."/>
            <person name="Yandava C."/>
            <person name="Sibley C.D."/>
            <person name="Field T.R."/>
            <person name="Grinwis M."/>
            <person name="Eshaghurshan C.S."/>
            <person name="Surette M.G."/>
            <person name="Haas B."/>
            <person name="Nusbaum C."/>
            <person name="Birren B."/>
        </authorList>
    </citation>
    <scope>NUCLEOTIDE SEQUENCE [LARGE SCALE GENOMIC DNA]</scope>
    <source>
        <strain evidence="3">C735</strain>
    </source>
</reference>
<evidence type="ECO:0000259" key="2">
    <source>
        <dbReference type="Pfam" id="PF14129"/>
    </source>
</evidence>
<evidence type="ECO:0000313" key="3">
    <source>
        <dbReference type="EMBL" id="EFI49736.1"/>
    </source>
</evidence>
<name>D7N9X9_9BACT</name>